<protein>
    <submittedName>
        <fullName evidence="1">Uncharacterized protein</fullName>
    </submittedName>
</protein>
<evidence type="ECO:0000313" key="2">
    <source>
        <dbReference type="Proteomes" id="UP001431783"/>
    </source>
</evidence>
<organism evidence="1 2">
    <name type="scientific">Henosepilachna vigintioctopunctata</name>
    <dbReference type="NCBI Taxonomy" id="420089"/>
    <lineage>
        <taxon>Eukaryota</taxon>
        <taxon>Metazoa</taxon>
        <taxon>Ecdysozoa</taxon>
        <taxon>Arthropoda</taxon>
        <taxon>Hexapoda</taxon>
        <taxon>Insecta</taxon>
        <taxon>Pterygota</taxon>
        <taxon>Neoptera</taxon>
        <taxon>Endopterygota</taxon>
        <taxon>Coleoptera</taxon>
        <taxon>Polyphaga</taxon>
        <taxon>Cucujiformia</taxon>
        <taxon>Coccinelloidea</taxon>
        <taxon>Coccinellidae</taxon>
        <taxon>Epilachninae</taxon>
        <taxon>Epilachnini</taxon>
        <taxon>Henosepilachna</taxon>
    </lineage>
</organism>
<reference evidence="1 2" key="1">
    <citation type="submission" date="2023-03" db="EMBL/GenBank/DDBJ databases">
        <title>Genome insight into feeding habits of ladybird beetles.</title>
        <authorList>
            <person name="Li H.-S."/>
            <person name="Huang Y.-H."/>
            <person name="Pang H."/>
        </authorList>
    </citation>
    <scope>NUCLEOTIDE SEQUENCE [LARGE SCALE GENOMIC DNA]</scope>
    <source>
        <strain evidence="1">SYSU_2023b</strain>
        <tissue evidence="1">Whole body</tissue>
    </source>
</reference>
<sequence length="119" mass="12949">MIAIQLNGRNLIGDIETRVVYLRPRKSGVSHKAKAFLLTWEINQSPAKKRTVVMTHVMRIGGCSSVSKHAPGFNISRGCFLAIVHPSSNVIATVVSSTGRIGGIFDLKCSYTYRGGCRS</sequence>
<gene>
    <name evidence="1" type="ORF">WA026_003011</name>
</gene>
<evidence type="ECO:0000313" key="1">
    <source>
        <dbReference type="EMBL" id="KAK9869260.1"/>
    </source>
</evidence>
<dbReference type="AlphaFoldDB" id="A0AAW1TIE0"/>
<keyword evidence="2" id="KW-1185">Reference proteome</keyword>
<name>A0AAW1TIE0_9CUCU</name>
<dbReference type="Proteomes" id="UP001431783">
    <property type="component" value="Unassembled WGS sequence"/>
</dbReference>
<accession>A0AAW1TIE0</accession>
<proteinExistence type="predicted"/>
<comment type="caution">
    <text evidence="1">The sequence shown here is derived from an EMBL/GenBank/DDBJ whole genome shotgun (WGS) entry which is preliminary data.</text>
</comment>
<dbReference type="EMBL" id="JARQZJ010000001">
    <property type="protein sequence ID" value="KAK9869260.1"/>
    <property type="molecule type" value="Genomic_DNA"/>
</dbReference>